<dbReference type="PANTHER" id="PTHR12110:SF21">
    <property type="entry name" value="XYLOSE ISOMERASE-LIKE TIM BARREL DOMAIN-CONTAINING PROTEIN"/>
    <property type="match status" value="1"/>
</dbReference>
<dbReference type="EMBL" id="MPTW01000010">
    <property type="protein sequence ID" value="OME67981.1"/>
    <property type="molecule type" value="Genomic_DNA"/>
</dbReference>
<comment type="caution">
    <text evidence="2">The sequence shown here is derived from an EMBL/GenBank/DDBJ whole genome shotgun (WGS) entry which is preliminary data.</text>
</comment>
<name>A0A1R0ZE29_9BACL</name>
<feature type="domain" description="Xylose isomerase-like TIM barrel" evidence="1">
    <location>
        <begin position="20"/>
        <end position="249"/>
    </location>
</feature>
<reference evidence="2 3" key="1">
    <citation type="submission" date="2016-11" db="EMBL/GenBank/DDBJ databases">
        <title>Paenibacillus species isolates.</title>
        <authorList>
            <person name="Beno S.M."/>
        </authorList>
    </citation>
    <scope>NUCLEOTIDE SEQUENCE [LARGE SCALE GENOMIC DNA]</scope>
    <source>
        <strain evidence="2 3">FSL H7-0443</strain>
    </source>
</reference>
<dbReference type="RefSeq" id="WP_076285359.1">
    <property type="nucleotide sequence ID" value="NZ_MPTW01000010.1"/>
</dbReference>
<protein>
    <submittedName>
        <fullName evidence="2">Xylose isomerase</fullName>
    </submittedName>
</protein>
<keyword evidence="2" id="KW-0413">Isomerase</keyword>
<gene>
    <name evidence="2" type="ORF">BSK65_17810</name>
</gene>
<proteinExistence type="predicted"/>
<evidence type="ECO:0000259" key="1">
    <source>
        <dbReference type="Pfam" id="PF01261"/>
    </source>
</evidence>
<dbReference type="GO" id="GO:0016853">
    <property type="term" value="F:isomerase activity"/>
    <property type="evidence" value="ECO:0007669"/>
    <property type="project" value="UniProtKB-KW"/>
</dbReference>
<dbReference type="SUPFAM" id="SSF51658">
    <property type="entry name" value="Xylose isomerase-like"/>
    <property type="match status" value="1"/>
</dbReference>
<dbReference type="Pfam" id="PF01261">
    <property type="entry name" value="AP_endonuc_2"/>
    <property type="match status" value="1"/>
</dbReference>
<dbReference type="InterPro" id="IPR050312">
    <property type="entry name" value="IolE/XylAMocC-like"/>
</dbReference>
<organism evidence="2 3">
    <name type="scientific">Paenibacillus odorifer</name>
    <dbReference type="NCBI Taxonomy" id="189426"/>
    <lineage>
        <taxon>Bacteria</taxon>
        <taxon>Bacillati</taxon>
        <taxon>Bacillota</taxon>
        <taxon>Bacilli</taxon>
        <taxon>Bacillales</taxon>
        <taxon>Paenibacillaceae</taxon>
        <taxon>Paenibacillus</taxon>
    </lineage>
</organism>
<accession>A0A1R0ZE29</accession>
<dbReference type="InterPro" id="IPR036237">
    <property type="entry name" value="Xyl_isomerase-like_sf"/>
</dbReference>
<dbReference type="InterPro" id="IPR013022">
    <property type="entry name" value="Xyl_isomerase-like_TIM-brl"/>
</dbReference>
<dbReference type="PANTHER" id="PTHR12110">
    <property type="entry name" value="HYDROXYPYRUVATE ISOMERASE"/>
    <property type="match status" value="1"/>
</dbReference>
<dbReference type="Proteomes" id="UP000187425">
    <property type="component" value="Unassembled WGS sequence"/>
</dbReference>
<dbReference type="AlphaFoldDB" id="A0A1R0ZE29"/>
<sequence length="280" mass="30720">MIRGLTTAGLGELSSNEEYIRLASQFGFQSIDANPLELVQQYGKDGAVQLLESHGIMLGSFGLAVDWRTTEVSFREGLKSLTQMAEAAAALNCTTCCTYILPSTDLPVAAFMIAATRRLRLCAEILGAYGITLALEFVGPHHLRTQWANPLIWTMQDTLGWMETIQVRNIGLLLDSYHWHTNGLTSEDLLKLQPHQIAYVHINDAKPLPIEELLDFDRLYPGEGSIDLTGFLGSLKKIGYTGVIAQEVLAPASAQSSSELFSRSKAGFDKVFSSLENVPI</sequence>
<dbReference type="Gene3D" id="3.20.20.150">
    <property type="entry name" value="Divalent-metal-dependent TIM barrel enzymes"/>
    <property type="match status" value="1"/>
</dbReference>
<evidence type="ECO:0000313" key="3">
    <source>
        <dbReference type="Proteomes" id="UP000187425"/>
    </source>
</evidence>
<dbReference type="OrthoDB" id="9782626at2"/>
<evidence type="ECO:0000313" key="2">
    <source>
        <dbReference type="EMBL" id="OME67981.1"/>
    </source>
</evidence>